<evidence type="ECO:0008006" key="8">
    <source>
        <dbReference type="Google" id="ProtNLM"/>
    </source>
</evidence>
<dbReference type="GO" id="GO:0042802">
    <property type="term" value="F:identical protein binding"/>
    <property type="evidence" value="ECO:0007669"/>
    <property type="project" value="TreeGrafter"/>
</dbReference>
<protein>
    <recommendedName>
        <fullName evidence="8">Aspartate aminotransferase family protein</fullName>
    </recommendedName>
</protein>
<dbReference type="Pfam" id="PF00202">
    <property type="entry name" value="Aminotran_3"/>
    <property type="match status" value="1"/>
</dbReference>
<accession>A0A2M8GNL5</accession>
<keyword evidence="2" id="KW-0032">Aminotransferase</keyword>
<dbReference type="PANTHER" id="PTHR11986">
    <property type="entry name" value="AMINOTRANSFERASE CLASS III"/>
    <property type="match status" value="1"/>
</dbReference>
<dbReference type="PROSITE" id="PS00600">
    <property type="entry name" value="AA_TRANSFER_CLASS_3"/>
    <property type="match status" value="1"/>
</dbReference>
<name>A0A2M8GNL5_9BACT</name>
<dbReference type="Gene3D" id="3.90.1150.10">
    <property type="entry name" value="Aspartate Aminotransferase, domain 1"/>
    <property type="match status" value="1"/>
</dbReference>
<dbReference type="GO" id="GO:0008483">
    <property type="term" value="F:transaminase activity"/>
    <property type="evidence" value="ECO:0007669"/>
    <property type="project" value="UniProtKB-KW"/>
</dbReference>
<dbReference type="PANTHER" id="PTHR11986:SF79">
    <property type="entry name" value="ACETYLORNITHINE AMINOTRANSFERASE, MITOCHONDRIAL"/>
    <property type="match status" value="1"/>
</dbReference>
<evidence type="ECO:0000256" key="1">
    <source>
        <dbReference type="ARBA" id="ARBA00001933"/>
    </source>
</evidence>
<dbReference type="InterPro" id="IPR015421">
    <property type="entry name" value="PyrdxlP-dep_Trfase_major"/>
</dbReference>
<dbReference type="InterPro" id="IPR049704">
    <property type="entry name" value="Aminotrans_3_PPA_site"/>
</dbReference>
<dbReference type="InterPro" id="IPR015422">
    <property type="entry name" value="PyrdxlP-dep_Trfase_small"/>
</dbReference>
<dbReference type="EMBL" id="PFQK01000022">
    <property type="protein sequence ID" value="PJC82150.1"/>
    <property type="molecule type" value="Genomic_DNA"/>
</dbReference>
<evidence type="ECO:0000256" key="2">
    <source>
        <dbReference type="ARBA" id="ARBA00022576"/>
    </source>
</evidence>
<comment type="cofactor">
    <cofactor evidence="1">
        <name>pyridoxal 5'-phosphate</name>
        <dbReference type="ChEBI" id="CHEBI:597326"/>
    </cofactor>
</comment>
<evidence type="ECO:0000256" key="5">
    <source>
        <dbReference type="RuleBase" id="RU003560"/>
    </source>
</evidence>
<sequence>MIKNKILYNSFTDWKLNIVKSKGDYIWDDNGNKYIDFTSAWNVTNLGHNHPEITEAIIKQAKKSCYVAGWNADPIQNKYADLLTQALPKELNVCVRATGGTEANEEAIKTARAFTGRQKIIGFKNTYHGQSYATISLGKSPESEVGKAIGPLLDKFVLIDFPSVKASETINQSSILKNFKKKLEIVLKNNDVAAIVCEVGIITGWGSTLIAPEGFLTLVRNLTKKYQTLLILDEVGTGFSRCGKLFGMELEKIVPDIVTFAKGISNGAAAIGAMVTTEEIGEKTYATSNIYSTFGWNPVACAASIKTLEIHKRNRVWEKAKKDGEYILSALKKDLKNNPIIDDINGIGMEIGVRLKNDAKLKMNELIEKARRKGLHLCYADNFNFQLMPSLTIKRDILNKGLEIFIEIVNSIAKKI</sequence>
<comment type="caution">
    <text evidence="6">The sequence shown here is derived from an EMBL/GenBank/DDBJ whole genome shotgun (WGS) entry which is preliminary data.</text>
</comment>
<evidence type="ECO:0000313" key="7">
    <source>
        <dbReference type="Proteomes" id="UP000229370"/>
    </source>
</evidence>
<keyword evidence="4 5" id="KW-0663">Pyridoxal phosphate</keyword>
<dbReference type="SUPFAM" id="SSF53383">
    <property type="entry name" value="PLP-dependent transferases"/>
    <property type="match status" value="1"/>
</dbReference>
<dbReference type="Gene3D" id="3.40.640.10">
    <property type="entry name" value="Type I PLP-dependent aspartate aminotransferase-like (Major domain)"/>
    <property type="match status" value="1"/>
</dbReference>
<dbReference type="PIRSF" id="PIRSF000521">
    <property type="entry name" value="Transaminase_4ab_Lys_Orn"/>
    <property type="match status" value="1"/>
</dbReference>
<evidence type="ECO:0000256" key="4">
    <source>
        <dbReference type="ARBA" id="ARBA00022898"/>
    </source>
</evidence>
<dbReference type="Proteomes" id="UP000229370">
    <property type="component" value="Unassembled WGS sequence"/>
</dbReference>
<dbReference type="InterPro" id="IPR015424">
    <property type="entry name" value="PyrdxlP-dep_Trfase"/>
</dbReference>
<comment type="similarity">
    <text evidence="5">Belongs to the class-III pyridoxal-phosphate-dependent aminotransferase family.</text>
</comment>
<keyword evidence="3" id="KW-0808">Transferase</keyword>
<dbReference type="CDD" id="cd00610">
    <property type="entry name" value="OAT_like"/>
    <property type="match status" value="1"/>
</dbReference>
<proteinExistence type="inferred from homology"/>
<dbReference type="InterPro" id="IPR005814">
    <property type="entry name" value="Aminotrans_3"/>
</dbReference>
<dbReference type="AlphaFoldDB" id="A0A2M8GNL5"/>
<dbReference type="InterPro" id="IPR050103">
    <property type="entry name" value="Class-III_PLP-dep_AT"/>
</dbReference>
<evidence type="ECO:0000313" key="6">
    <source>
        <dbReference type="EMBL" id="PJC82150.1"/>
    </source>
</evidence>
<evidence type="ECO:0000256" key="3">
    <source>
        <dbReference type="ARBA" id="ARBA00022679"/>
    </source>
</evidence>
<gene>
    <name evidence="6" type="ORF">CO007_00955</name>
</gene>
<dbReference type="GO" id="GO:0030170">
    <property type="term" value="F:pyridoxal phosphate binding"/>
    <property type="evidence" value="ECO:0007669"/>
    <property type="project" value="InterPro"/>
</dbReference>
<reference evidence="7" key="1">
    <citation type="submission" date="2017-09" db="EMBL/GenBank/DDBJ databases">
        <title>Depth-based differentiation of microbial function through sediment-hosted aquifers and enrichment of novel symbionts in the deep terrestrial subsurface.</title>
        <authorList>
            <person name="Probst A.J."/>
            <person name="Ladd B."/>
            <person name="Jarett J.K."/>
            <person name="Geller-Mcgrath D.E."/>
            <person name="Sieber C.M.K."/>
            <person name="Emerson J.B."/>
            <person name="Anantharaman K."/>
            <person name="Thomas B.C."/>
            <person name="Malmstrom R."/>
            <person name="Stieglmeier M."/>
            <person name="Klingl A."/>
            <person name="Woyke T."/>
            <person name="Ryan C.M."/>
            <person name="Banfield J.F."/>
        </authorList>
    </citation>
    <scope>NUCLEOTIDE SEQUENCE [LARGE SCALE GENOMIC DNA]</scope>
</reference>
<organism evidence="6 7">
    <name type="scientific">Candidatus Roizmanbacteria bacterium CG_4_8_14_3_um_filter_36_10</name>
    <dbReference type="NCBI Taxonomy" id="1974834"/>
    <lineage>
        <taxon>Bacteria</taxon>
        <taxon>Candidatus Roizmaniibacteriota</taxon>
    </lineage>
</organism>